<evidence type="ECO:0000313" key="2">
    <source>
        <dbReference type="Proteomes" id="UP000694388"/>
    </source>
</evidence>
<dbReference type="Ensembl" id="ENSEBUT00000011338.1">
    <property type="protein sequence ID" value="ENSEBUP00000010785.1"/>
    <property type="gene ID" value="ENSEBUG00000006930.1"/>
</dbReference>
<evidence type="ECO:0000313" key="1">
    <source>
        <dbReference type="Ensembl" id="ENSEBUP00000010785.1"/>
    </source>
</evidence>
<dbReference type="OMA" id="NWTILLN"/>
<reference evidence="1" key="1">
    <citation type="submission" date="2025-08" db="UniProtKB">
        <authorList>
            <consortium name="Ensembl"/>
        </authorList>
    </citation>
    <scope>IDENTIFICATION</scope>
</reference>
<keyword evidence="2" id="KW-1185">Reference proteome</keyword>
<protein>
    <submittedName>
        <fullName evidence="1">Uncharacterized protein</fullName>
    </submittedName>
</protein>
<dbReference type="Proteomes" id="UP000694388">
    <property type="component" value="Unplaced"/>
</dbReference>
<proteinExistence type="predicted"/>
<dbReference type="Pfam" id="PF10184">
    <property type="entry name" value="DUF2358"/>
    <property type="match status" value="1"/>
</dbReference>
<organism evidence="1 2">
    <name type="scientific">Eptatretus burgeri</name>
    <name type="common">Inshore hagfish</name>
    <dbReference type="NCBI Taxonomy" id="7764"/>
    <lineage>
        <taxon>Eukaryota</taxon>
        <taxon>Metazoa</taxon>
        <taxon>Chordata</taxon>
        <taxon>Craniata</taxon>
        <taxon>Vertebrata</taxon>
        <taxon>Cyclostomata</taxon>
        <taxon>Myxini</taxon>
        <taxon>Myxiniformes</taxon>
        <taxon>Myxinidae</taxon>
        <taxon>Eptatretinae</taxon>
        <taxon>Eptatretus</taxon>
    </lineage>
</organism>
<dbReference type="AlphaFoldDB" id="A0A8C4Q756"/>
<dbReference type="PANTHER" id="PTHR31094">
    <property type="entry name" value="RIKEN CDNA 2310061I04 GENE"/>
    <property type="match status" value="1"/>
</dbReference>
<dbReference type="PANTHER" id="PTHR31094:SF2">
    <property type="entry name" value="RIKEN CDNA 2310061I04 GENE"/>
    <property type="match status" value="1"/>
</dbReference>
<accession>A0A8C4Q756</accession>
<sequence>MHDALREELPRFFVSSHNFSIYSENLVFINNILHLTIRGLLAYRLCVQAARLVCSLYFITAEVEVLSLDVSQHDSTVHARWRLRALPFHVIPLCFFKGGKASSYRTYDAYSTFYVGHDGLVHCHKLDKLMPVPPMPERRRGSLLALFGLLQVKESQPALSCLDALVMNAMMS</sequence>
<dbReference type="InterPro" id="IPR018790">
    <property type="entry name" value="DUF2358"/>
</dbReference>
<reference evidence="1" key="2">
    <citation type="submission" date="2025-09" db="UniProtKB">
        <authorList>
            <consortium name="Ensembl"/>
        </authorList>
    </citation>
    <scope>IDENTIFICATION</scope>
</reference>
<dbReference type="GeneTree" id="ENSGT00390000008658"/>
<name>A0A8C4Q756_EPTBU</name>